<organism evidence="1">
    <name type="scientific">bioreactor metagenome</name>
    <dbReference type="NCBI Taxonomy" id="1076179"/>
    <lineage>
        <taxon>unclassified sequences</taxon>
        <taxon>metagenomes</taxon>
        <taxon>ecological metagenomes</taxon>
    </lineage>
</organism>
<sequence>MRGLFGYYLGEEISESDILKKEKNISLKAKRKDWGATDCVVKLTKSGKIYFINKLFTEISDPLLLAEKIKTNIPAIRVQSSDNKTSIKATARVDNRYLEVTLMTPVERNGRILSNGFLQIQLIDENLEPAEEKTFKRITQKRDDMQKAIWMESLDHVKYTKDNLEFWVNPYVGKFDDGEIRLRIKTRYIAERQEYRDSKWIFYDKIQFLNDRGDEVFLTMDHPEKKTEVENFGITEWADVRGEKLLKLKDSKSIKVKFYGKYSHEFALTDEQCRAFNEIFNLYEYLKSQK</sequence>
<dbReference type="AlphaFoldDB" id="A0A645B3Z9"/>
<protein>
    <submittedName>
        <fullName evidence="1">Uncharacterized protein</fullName>
    </submittedName>
</protein>
<reference evidence="1" key="1">
    <citation type="submission" date="2019-08" db="EMBL/GenBank/DDBJ databases">
        <authorList>
            <person name="Kucharzyk K."/>
            <person name="Murdoch R.W."/>
            <person name="Higgins S."/>
            <person name="Loffler F."/>
        </authorList>
    </citation>
    <scope>NUCLEOTIDE SEQUENCE</scope>
</reference>
<proteinExistence type="predicted"/>
<gene>
    <name evidence="1" type="ORF">SDC9_107007</name>
</gene>
<comment type="caution">
    <text evidence="1">The sequence shown here is derived from an EMBL/GenBank/DDBJ whole genome shotgun (WGS) entry which is preliminary data.</text>
</comment>
<evidence type="ECO:0000313" key="1">
    <source>
        <dbReference type="EMBL" id="MPM60159.1"/>
    </source>
</evidence>
<accession>A0A645B3Z9</accession>
<name>A0A645B3Z9_9ZZZZ</name>
<dbReference type="EMBL" id="VSSQ01017657">
    <property type="protein sequence ID" value="MPM60159.1"/>
    <property type="molecule type" value="Genomic_DNA"/>
</dbReference>